<reference evidence="1 2" key="1">
    <citation type="journal article" date="2018" name="Front. Plant Sci.">
        <title>Red Clover (Trifolium pratense) and Zigzag Clover (T. medium) - A Picture of Genomic Similarities and Differences.</title>
        <authorList>
            <person name="Dluhosova J."/>
            <person name="Istvanek J."/>
            <person name="Nedelnik J."/>
            <person name="Repkova J."/>
        </authorList>
    </citation>
    <scope>NUCLEOTIDE SEQUENCE [LARGE SCALE GENOMIC DNA]</scope>
    <source>
        <strain evidence="2">cv. 10/8</strain>
        <tissue evidence="1">Leaf</tissue>
    </source>
</reference>
<accession>A0A392ULZ3</accession>
<comment type="caution">
    <text evidence="1">The sequence shown here is derived from an EMBL/GenBank/DDBJ whole genome shotgun (WGS) entry which is preliminary data.</text>
</comment>
<name>A0A392ULZ3_9FABA</name>
<feature type="non-terminal residue" evidence="1">
    <location>
        <position position="1"/>
    </location>
</feature>
<dbReference type="Proteomes" id="UP000265520">
    <property type="component" value="Unassembled WGS sequence"/>
</dbReference>
<proteinExistence type="predicted"/>
<evidence type="ECO:0000313" key="1">
    <source>
        <dbReference type="EMBL" id="MCI73370.1"/>
    </source>
</evidence>
<dbReference type="AlphaFoldDB" id="A0A392ULZ3"/>
<organism evidence="1 2">
    <name type="scientific">Trifolium medium</name>
    <dbReference type="NCBI Taxonomy" id="97028"/>
    <lineage>
        <taxon>Eukaryota</taxon>
        <taxon>Viridiplantae</taxon>
        <taxon>Streptophyta</taxon>
        <taxon>Embryophyta</taxon>
        <taxon>Tracheophyta</taxon>
        <taxon>Spermatophyta</taxon>
        <taxon>Magnoliopsida</taxon>
        <taxon>eudicotyledons</taxon>
        <taxon>Gunneridae</taxon>
        <taxon>Pentapetalae</taxon>
        <taxon>rosids</taxon>
        <taxon>fabids</taxon>
        <taxon>Fabales</taxon>
        <taxon>Fabaceae</taxon>
        <taxon>Papilionoideae</taxon>
        <taxon>50 kb inversion clade</taxon>
        <taxon>NPAAA clade</taxon>
        <taxon>Hologalegina</taxon>
        <taxon>IRL clade</taxon>
        <taxon>Trifolieae</taxon>
        <taxon>Trifolium</taxon>
    </lineage>
</organism>
<dbReference type="EMBL" id="LXQA010837002">
    <property type="protein sequence ID" value="MCI73370.1"/>
    <property type="molecule type" value="Genomic_DNA"/>
</dbReference>
<keyword evidence="2" id="KW-1185">Reference proteome</keyword>
<sequence length="44" mass="5137">LLPLFTATRWEARCSEQGWTDVRCDSLEVRCSEQGWTELLVFGF</sequence>
<protein>
    <submittedName>
        <fullName evidence="1">Uncharacterized protein</fullName>
    </submittedName>
</protein>
<evidence type="ECO:0000313" key="2">
    <source>
        <dbReference type="Proteomes" id="UP000265520"/>
    </source>
</evidence>